<organism evidence="2 3">
    <name type="scientific">Lactarius akahatsu</name>
    <dbReference type="NCBI Taxonomy" id="416441"/>
    <lineage>
        <taxon>Eukaryota</taxon>
        <taxon>Fungi</taxon>
        <taxon>Dikarya</taxon>
        <taxon>Basidiomycota</taxon>
        <taxon>Agaricomycotina</taxon>
        <taxon>Agaricomycetes</taxon>
        <taxon>Russulales</taxon>
        <taxon>Russulaceae</taxon>
        <taxon>Lactarius</taxon>
    </lineage>
</organism>
<name>A0AAD4LKX2_9AGAM</name>
<protein>
    <recommendedName>
        <fullName evidence="1">DUF6532 domain-containing protein</fullName>
    </recommendedName>
</protein>
<comment type="caution">
    <text evidence="2">The sequence shown here is derived from an EMBL/GenBank/DDBJ whole genome shotgun (WGS) entry which is preliminary data.</text>
</comment>
<dbReference type="AlphaFoldDB" id="A0AAD4LKX2"/>
<evidence type="ECO:0000259" key="1">
    <source>
        <dbReference type="Pfam" id="PF20149"/>
    </source>
</evidence>
<reference evidence="2" key="1">
    <citation type="submission" date="2022-01" db="EMBL/GenBank/DDBJ databases">
        <title>Comparative genomics reveals a dynamic genome evolution in the ectomycorrhizal milk-cap (Lactarius) mushrooms.</title>
        <authorList>
            <consortium name="DOE Joint Genome Institute"/>
            <person name="Lebreton A."/>
            <person name="Tang N."/>
            <person name="Kuo A."/>
            <person name="LaButti K."/>
            <person name="Drula E."/>
            <person name="Barry K."/>
            <person name="Clum A."/>
            <person name="Lipzen A."/>
            <person name="Mousain D."/>
            <person name="Ng V."/>
            <person name="Wang R."/>
            <person name="Wang X."/>
            <person name="Dai Y."/>
            <person name="Henrissat B."/>
            <person name="Grigoriev I.V."/>
            <person name="Guerin-Laguette A."/>
            <person name="Yu F."/>
            <person name="Martin F.M."/>
        </authorList>
    </citation>
    <scope>NUCLEOTIDE SEQUENCE</scope>
    <source>
        <strain evidence="2">QP</strain>
    </source>
</reference>
<proteinExistence type="predicted"/>
<dbReference type="Proteomes" id="UP001201163">
    <property type="component" value="Unassembled WGS sequence"/>
</dbReference>
<dbReference type="InterPro" id="IPR045341">
    <property type="entry name" value="DUF6532"/>
</dbReference>
<dbReference type="Pfam" id="PF20149">
    <property type="entry name" value="DUF6532"/>
    <property type="match status" value="1"/>
</dbReference>
<keyword evidence="3" id="KW-1185">Reference proteome</keyword>
<sequence>MKTGMDTRRGFSKLLQAREYRKAAKSAFYAAKTASDRGRDDAYFAGQQPDTSSVPEMRDHDHVTGVALSLCRIYLSCKDAFPTPQMKGSWEATVWHEACVKTGSNLELFMPFELFADSNMKLFTDTKKQIMHVVEAQYGFDTSHAPDSISRNASLAQALLSDMAFIYRESNPGGGRHHPYRHPGLQKAINITWFRDKDADGVTYHEHFSPVSIPAIAFILAVVECCIDEWTDGTRKETEWDENRCKTVYQSHISSLNDFREHGINQGADLLEHIRCDLLKDARKHAGVPPVPVTELGRFSRDALDAAHQEDLPAYADQGLPVPEIHIVSDDSDE</sequence>
<evidence type="ECO:0000313" key="2">
    <source>
        <dbReference type="EMBL" id="KAH8990987.1"/>
    </source>
</evidence>
<dbReference type="EMBL" id="JAKELL010000028">
    <property type="protein sequence ID" value="KAH8990987.1"/>
    <property type="molecule type" value="Genomic_DNA"/>
</dbReference>
<evidence type="ECO:0000313" key="3">
    <source>
        <dbReference type="Proteomes" id="UP001201163"/>
    </source>
</evidence>
<gene>
    <name evidence="2" type="ORF">EDB92DRAFT_703903</name>
</gene>
<accession>A0AAD4LKX2</accession>
<feature type="domain" description="DUF6532" evidence="1">
    <location>
        <begin position="67"/>
        <end position="259"/>
    </location>
</feature>